<evidence type="ECO:0000256" key="7">
    <source>
        <dbReference type="ARBA" id="ARBA00022777"/>
    </source>
</evidence>
<keyword evidence="8 11" id="KW-0067">ATP-binding</keyword>
<dbReference type="GO" id="GO:0005524">
    <property type="term" value="F:ATP binding"/>
    <property type="evidence" value="ECO:0007669"/>
    <property type="project" value="UniProtKB-UniRule"/>
</dbReference>
<dbReference type="PROSITE" id="PS50011">
    <property type="entry name" value="PROTEIN_KINASE_DOM"/>
    <property type="match status" value="1"/>
</dbReference>
<evidence type="ECO:0000256" key="12">
    <source>
        <dbReference type="RuleBase" id="RU000304"/>
    </source>
</evidence>
<dbReference type="InterPro" id="IPR000719">
    <property type="entry name" value="Prot_kinase_dom"/>
</dbReference>
<dbReference type="AlphaFoldDB" id="A0A5A7RB90"/>
<evidence type="ECO:0000256" key="1">
    <source>
        <dbReference type="ARBA" id="ARBA00004236"/>
    </source>
</evidence>
<gene>
    <name evidence="14" type="ORF">STAS_32512</name>
</gene>
<dbReference type="InterPro" id="IPR008271">
    <property type="entry name" value="Ser/Thr_kinase_AS"/>
</dbReference>
<feature type="domain" description="Protein kinase" evidence="13">
    <location>
        <begin position="91"/>
        <end position="371"/>
    </location>
</feature>
<evidence type="ECO:0000256" key="11">
    <source>
        <dbReference type="PROSITE-ProRule" id="PRU10141"/>
    </source>
</evidence>
<evidence type="ECO:0000313" key="14">
    <source>
        <dbReference type="EMBL" id="GER54879.1"/>
    </source>
</evidence>
<evidence type="ECO:0000256" key="3">
    <source>
        <dbReference type="ARBA" id="ARBA00022475"/>
    </source>
</evidence>
<keyword evidence="3" id="KW-1003">Cell membrane</keyword>
<comment type="catalytic activity">
    <reaction evidence="10">
        <text>L-seryl-[protein] + ATP = O-phospho-L-seryl-[protein] + ADP + H(+)</text>
        <dbReference type="Rhea" id="RHEA:17989"/>
        <dbReference type="Rhea" id="RHEA-COMP:9863"/>
        <dbReference type="Rhea" id="RHEA-COMP:11604"/>
        <dbReference type="ChEBI" id="CHEBI:15378"/>
        <dbReference type="ChEBI" id="CHEBI:29999"/>
        <dbReference type="ChEBI" id="CHEBI:30616"/>
        <dbReference type="ChEBI" id="CHEBI:83421"/>
        <dbReference type="ChEBI" id="CHEBI:456216"/>
        <dbReference type="EC" id="2.7.11.1"/>
    </reaction>
</comment>
<dbReference type="InterPro" id="IPR001245">
    <property type="entry name" value="Ser-Thr/Tyr_kinase_cat_dom"/>
</dbReference>
<reference evidence="15" key="1">
    <citation type="journal article" date="2019" name="Curr. Biol.">
        <title>Genome Sequence of Striga asiatica Provides Insight into the Evolution of Plant Parasitism.</title>
        <authorList>
            <person name="Yoshida S."/>
            <person name="Kim S."/>
            <person name="Wafula E.K."/>
            <person name="Tanskanen J."/>
            <person name="Kim Y.M."/>
            <person name="Honaas L."/>
            <person name="Yang Z."/>
            <person name="Spallek T."/>
            <person name="Conn C.E."/>
            <person name="Ichihashi Y."/>
            <person name="Cheong K."/>
            <person name="Cui S."/>
            <person name="Der J.P."/>
            <person name="Gundlach H."/>
            <person name="Jiao Y."/>
            <person name="Hori C."/>
            <person name="Ishida J.K."/>
            <person name="Kasahara H."/>
            <person name="Kiba T."/>
            <person name="Kim M.S."/>
            <person name="Koo N."/>
            <person name="Laohavisit A."/>
            <person name="Lee Y.H."/>
            <person name="Lumba S."/>
            <person name="McCourt P."/>
            <person name="Mortimer J.C."/>
            <person name="Mutuku J.M."/>
            <person name="Nomura T."/>
            <person name="Sasaki-Sekimoto Y."/>
            <person name="Seto Y."/>
            <person name="Wang Y."/>
            <person name="Wakatake T."/>
            <person name="Sakakibara H."/>
            <person name="Demura T."/>
            <person name="Yamaguchi S."/>
            <person name="Yoneyama K."/>
            <person name="Manabe R.I."/>
            <person name="Nelson D.C."/>
            <person name="Schulman A.H."/>
            <person name="Timko M.P."/>
            <person name="dePamphilis C.W."/>
            <person name="Choi D."/>
            <person name="Shirasu K."/>
        </authorList>
    </citation>
    <scope>NUCLEOTIDE SEQUENCE [LARGE SCALE GENOMIC DNA]</scope>
    <source>
        <strain evidence="15">cv. UVA1</strain>
    </source>
</reference>
<evidence type="ECO:0000256" key="6">
    <source>
        <dbReference type="ARBA" id="ARBA00022741"/>
    </source>
</evidence>
<dbReference type="OrthoDB" id="4062651at2759"/>
<comment type="similarity">
    <text evidence="12">Belongs to the protein kinase superfamily.</text>
</comment>
<name>A0A5A7RB90_STRAF</name>
<dbReference type="CDD" id="cd14066">
    <property type="entry name" value="STKc_IRAK"/>
    <property type="match status" value="1"/>
</dbReference>
<organism evidence="14 15">
    <name type="scientific">Striga asiatica</name>
    <name type="common">Asiatic witchweed</name>
    <name type="synonym">Buchnera asiatica</name>
    <dbReference type="NCBI Taxonomy" id="4170"/>
    <lineage>
        <taxon>Eukaryota</taxon>
        <taxon>Viridiplantae</taxon>
        <taxon>Streptophyta</taxon>
        <taxon>Embryophyta</taxon>
        <taxon>Tracheophyta</taxon>
        <taxon>Spermatophyta</taxon>
        <taxon>Magnoliopsida</taxon>
        <taxon>eudicotyledons</taxon>
        <taxon>Gunneridae</taxon>
        <taxon>Pentapetalae</taxon>
        <taxon>asterids</taxon>
        <taxon>lamiids</taxon>
        <taxon>Lamiales</taxon>
        <taxon>Orobanchaceae</taxon>
        <taxon>Buchnereae</taxon>
        <taxon>Striga</taxon>
    </lineage>
</organism>
<evidence type="ECO:0000256" key="8">
    <source>
        <dbReference type="ARBA" id="ARBA00022840"/>
    </source>
</evidence>
<dbReference type="SUPFAM" id="SSF56112">
    <property type="entry name" value="Protein kinase-like (PK-like)"/>
    <property type="match status" value="1"/>
</dbReference>
<comment type="catalytic activity">
    <reaction evidence="9">
        <text>L-threonyl-[protein] + ATP = O-phospho-L-threonyl-[protein] + ADP + H(+)</text>
        <dbReference type="Rhea" id="RHEA:46608"/>
        <dbReference type="Rhea" id="RHEA-COMP:11060"/>
        <dbReference type="Rhea" id="RHEA-COMP:11605"/>
        <dbReference type="ChEBI" id="CHEBI:15378"/>
        <dbReference type="ChEBI" id="CHEBI:30013"/>
        <dbReference type="ChEBI" id="CHEBI:30616"/>
        <dbReference type="ChEBI" id="CHEBI:61977"/>
        <dbReference type="ChEBI" id="CHEBI:456216"/>
        <dbReference type="EC" id="2.7.11.1"/>
    </reaction>
</comment>
<keyword evidence="4 12" id="KW-0723">Serine/threonine-protein kinase</keyword>
<dbReference type="PROSITE" id="PS00107">
    <property type="entry name" value="PROTEIN_KINASE_ATP"/>
    <property type="match status" value="1"/>
</dbReference>
<dbReference type="Gene3D" id="1.10.510.10">
    <property type="entry name" value="Transferase(Phosphotransferase) domain 1"/>
    <property type="match status" value="1"/>
</dbReference>
<dbReference type="InterPro" id="IPR017441">
    <property type="entry name" value="Protein_kinase_ATP_BS"/>
</dbReference>
<evidence type="ECO:0000313" key="15">
    <source>
        <dbReference type="Proteomes" id="UP000325081"/>
    </source>
</evidence>
<dbReference type="FunFam" id="3.30.200.20:FF:000228">
    <property type="entry name" value="Serine/threonine-protein kinase BIK1"/>
    <property type="match status" value="1"/>
</dbReference>
<dbReference type="EMBL" id="BKCP01011625">
    <property type="protein sequence ID" value="GER54879.1"/>
    <property type="molecule type" value="Genomic_DNA"/>
</dbReference>
<evidence type="ECO:0000256" key="5">
    <source>
        <dbReference type="ARBA" id="ARBA00022679"/>
    </source>
</evidence>
<evidence type="ECO:0000256" key="2">
    <source>
        <dbReference type="ARBA" id="ARBA00012513"/>
    </source>
</evidence>
<proteinExistence type="inferred from homology"/>
<dbReference type="PANTHER" id="PTHR45621">
    <property type="entry name" value="OS01G0588500 PROTEIN-RELATED"/>
    <property type="match status" value="1"/>
</dbReference>
<dbReference type="PROSITE" id="PS00108">
    <property type="entry name" value="PROTEIN_KINASE_ST"/>
    <property type="match status" value="1"/>
</dbReference>
<keyword evidence="6 11" id="KW-0547">Nucleotide-binding</keyword>
<dbReference type="InterPro" id="IPR050823">
    <property type="entry name" value="Plant_Ser_Thr_Prot_Kinase"/>
</dbReference>
<dbReference type="Gene3D" id="3.30.200.20">
    <property type="entry name" value="Phosphorylase Kinase, domain 1"/>
    <property type="match status" value="1"/>
</dbReference>
<dbReference type="Pfam" id="PF07714">
    <property type="entry name" value="PK_Tyr_Ser-Thr"/>
    <property type="match status" value="1"/>
</dbReference>
<keyword evidence="15" id="KW-1185">Reference proteome</keyword>
<dbReference type="FunFam" id="1.10.510.10:FF:000095">
    <property type="entry name" value="protein STRUBBELIG-RECEPTOR FAMILY 8"/>
    <property type="match status" value="1"/>
</dbReference>
<comment type="subcellular location">
    <subcellularLocation>
        <location evidence="1">Cell membrane</location>
    </subcellularLocation>
</comment>
<dbReference type="Proteomes" id="UP000325081">
    <property type="component" value="Unassembled WGS sequence"/>
</dbReference>
<dbReference type="GO" id="GO:0004674">
    <property type="term" value="F:protein serine/threonine kinase activity"/>
    <property type="evidence" value="ECO:0007669"/>
    <property type="project" value="UniProtKB-KW"/>
</dbReference>
<evidence type="ECO:0000259" key="13">
    <source>
        <dbReference type="PROSITE" id="PS50011"/>
    </source>
</evidence>
<evidence type="ECO:0000256" key="4">
    <source>
        <dbReference type="ARBA" id="ARBA00022527"/>
    </source>
</evidence>
<evidence type="ECO:0000256" key="9">
    <source>
        <dbReference type="ARBA" id="ARBA00047899"/>
    </source>
</evidence>
<dbReference type="EC" id="2.7.11.1" evidence="2"/>
<feature type="binding site" evidence="11">
    <location>
        <position position="130"/>
    </location>
    <ligand>
        <name>ATP</name>
        <dbReference type="ChEBI" id="CHEBI:30616"/>
    </ligand>
</feature>
<comment type="caution">
    <text evidence="14">The sequence shown here is derived from an EMBL/GenBank/DDBJ whole genome shotgun (WGS) entry which is preliminary data.</text>
</comment>
<evidence type="ECO:0000256" key="10">
    <source>
        <dbReference type="ARBA" id="ARBA00048679"/>
    </source>
</evidence>
<keyword evidence="5" id="KW-0808">Transferase</keyword>
<dbReference type="InterPro" id="IPR011009">
    <property type="entry name" value="Kinase-like_dom_sf"/>
</dbReference>
<keyword evidence="3" id="KW-0472">Membrane</keyword>
<sequence length="399" mass="44764">MSRLYDNWGKLVAKVINREDLREIALLDSLSSTGFSSATSAHLSEASPYLNRNSNSSIPSNISKYSEADILSSPHVKAFTFNELRNATRNFRPDNYLGEGGFGHVFKGWIDEHTFTASRPGSGLAIAVKKLKPKGFQGHKEWLREVNYLGQLHHPNLVKLIGYCLEGDNQLLVYEFMPKGSLENHLFRTWPQPLSWKTRIKVAIGAARALSFLHEAKEQVIYKDFKPSNILLDGEFTAKLSNFGLAKAGPIGNGTTQVRGTHGYIAPEFVATGHPTAKSDVYNFGVVLLELLSGRRVLDKNRVKIEQNLVDWAKPYMKDKRKLWQIMDMKLEGQYSEKAAFTVANVALQCLKPNPKVRPCMAEVLAKLEDLQLAEESLAGEIQMAPRLWHRLLQLIGGF</sequence>
<accession>A0A5A7RB90</accession>
<keyword evidence="7 14" id="KW-0418">Kinase</keyword>
<protein>
    <recommendedName>
        <fullName evidence="2">non-specific serine/threonine protein kinase</fullName>
        <ecNumber evidence="2">2.7.11.1</ecNumber>
    </recommendedName>
</protein>